<dbReference type="GO" id="GO:0046872">
    <property type="term" value="F:metal ion binding"/>
    <property type="evidence" value="ECO:0007669"/>
    <property type="project" value="UniProtKB-KW"/>
</dbReference>
<keyword evidence="3" id="KW-0378">Hydrolase</keyword>
<protein>
    <recommendedName>
        <fullName evidence="5">Succinylglutamate desuccinylase/Aspartoacylase catalytic domain-containing protein</fullName>
    </recommendedName>
</protein>
<evidence type="ECO:0000256" key="1">
    <source>
        <dbReference type="ARBA" id="ARBA00001947"/>
    </source>
</evidence>
<feature type="domain" description="Succinylglutamate desuccinylase/Aspartoacylase catalytic" evidence="5">
    <location>
        <begin position="50"/>
        <end position="143"/>
    </location>
</feature>
<dbReference type="Pfam" id="PF24827">
    <property type="entry name" value="AstE_AspA_cat"/>
    <property type="match status" value="1"/>
</dbReference>
<sequence>MSSTLSSTLPVLVDPPVDHHDVVAWLASLDGPTWIELSGIDDQRCRVITTLLHGNEPSGLLALHRWLAERPRPQTRLAVLVANVEAALASPVLTRRIAPAGRDLNRCFRPPWADASGVLAQAIARDIVARCPECVIDVHNTSGDGPAFAVATHRDPHVEALASHFCDRLIVTDFRLGSLMELPFTHPFPPGCPVFTLECGGAMQPASVEVAIEAYRQLAEWQDVTGLEADPALEVLVHPLRVELAPGASLDYARTPQPGMDVTLWSRIDACNQGVTMPNVCLGWLGRRGLTTLQARDARGEDRIRQLLCERGGGLYPRHPLRLFMATTHVEIARSDCLFYAVPADEAHGVTDF</sequence>
<accession>A0A839V5I0</accession>
<evidence type="ECO:0000256" key="2">
    <source>
        <dbReference type="ARBA" id="ARBA00022723"/>
    </source>
</evidence>
<dbReference type="SUPFAM" id="SSF53187">
    <property type="entry name" value="Zn-dependent exopeptidases"/>
    <property type="match status" value="1"/>
</dbReference>
<evidence type="ECO:0000259" key="5">
    <source>
        <dbReference type="Pfam" id="PF24827"/>
    </source>
</evidence>
<name>A0A839V5I0_9GAMM</name>
<comment type="cofactor">
    <cofactor evidence="1">
        <name>Zn(2+)</name>
        <dbReference type="ChEBI" id="CHEBI:29105"/>
    </cofactor>
</comment>
<keyword evidence="2" id="KW-0479">Metal-binding</keyword>
<dbReference type="GO" id="GO:0016788">
    <property type="term" value="F:hydrolase activity, acting on ester bonds"/>
    <property type="evidence" value="ECO:0007669"/>
    <property type="project" value="InterPro"/>
</dbReference>
<dbReference type="InterPro" id="IPR055438">
    <property type="entry name" value="AstE_AspA_cat"/>
</dbReference>
<organism evidence="6 7">
    <name type="scientific">Halomonas cerina</name>
    <dbReference type="NCBI Taxonomy" id="447424"/>
    <lineage>
        <taxon>Bacteria</taxon>
        <taxon>Pseudomonadati</taxon>
        <taxon>Pseudomonadota</taxon>
        <taxon>Gammaproteobacteria</taxon>
        <taxon>Oceanospirillales</taxon>
        <taxon>Halomonadaceae</taxon>
        <taxon>Halomonas</taxon>
    </lineage>
</organism>
<evidence type="ECO:0000256" key="4">
    <source>
        <dbReference type="ARBA" id="ARBA00022833"/>
    </source>
</evidence>
<dbReference type="EMBL" id="JACHXP010000008">
    <property type="protein sequence ID" value="MBB3190642.1"/>
    <property type="molecule type" value="Genomic_DNA"/>
</dbReference>
<keyword evidence="4" id="KW-0862">Zinc</keyword>
<proteinExistence type="predicted"/>
<evidence type="ECO:0000313" key="7">
    <source>
        <dbReference type="Proteomes" id="UP000547614"/>
    </source>
</evidence>
<gene>
    <name evidence="6" type="ORF">FHR94_001876</name>
</gene>
<evidence type="ECO:0000313" key="6">
    <source>
        <dbReference type="EMBL" id="MBB3190642.1"/>
    </source>
</evidence>
<keyword evidence="7" id="KW-1185">Reference proteome</keyword>
<evidence type="ECO:0000256" key="3">
    <source>
        <dbReference type="ARBA" id="ARBA00022801"/>
    </source>
</evidence>
<dbReference type="AlphaFoldDB" id="A0A839V5I0"/>
<dbReference type="RefSeq" id="WP_183325426.1">
    <property type="nucleotide sequence ID" value="NZ_JACHXP010000008.1"/>
</dbReference>
<reference evidence="6 7" key="1">
    <citation type="submission" date="2020-08" db="EMBL/GenBank/DDBJ databases">
        <title>Genomic Encyclopedia of Type Strains, Phase III (KMG-III): the genomes of soil and plant-associated and newly described type strains.</title>
        <authorList>
            <person name="Whitman W."/>
        </authorList>
    </citation>
    <scope>NUCLEOTIDE SEQUENCE [LARGE SCALE GENOMIC DNA]</scope>
    <source>
        <strain evidence="6 7">CECT 7282</strain>
    </source>
</reference>
<comment type="caution">
    <text evidence="6">The sequence shown here is derived from an EMBL/GenBank/DDBJ whole genome shotgun (WGS) entry which is preliminary data.</text>
</comment>
<dbReference type="Proteomes" id="UP000547614">
    <property type="component" value="Unassembled WGS sequence"/>
</dbReference>
<dbReference type="Gene3D" id="3.40.630.10">
    <property type="entry name" value="Zn peptidases"/>
    <property type="match status" value="1"/>
</dbReference>